<dbReference type="PANTHER" id="PTHR11559">
    <property type="entry name" value="CARBOXYLESTERASE"/>
    <property type="match status" value="1"/>
</dbReference>
<comment type="similarity">
    <text evidence="1 3">Belongs to the type-B carboxylesterase/lipase family.</text>
</comment>
<dbReference type="InterPro" id="IPR050309">
    <property type="entry name" value="Type-B_Carboxylest/Lipase"/>
</dbReference>
<name>A0A1L7XA41_9HELO</name>
<reference evidence="5 6" key="1">
    <citation type="submission" date="2016-03" db="EMBL/GenBank/DDBJ databases">
        <authorList>
            <person name="Ploux O."/>
        </authorList>
    </citation>
    <scope>NUCLEOTIDE SEQUENCE [LARGE SCALE GENOMIC DNA]</scope>
    <source>
        <strain evidence="5 6">UAMH 11012</strain>
    </source>
</reference>
<evidence type="ECO:0000313" key="5">
    <source>
        <dbReference type="EMBL" id="CZR61889.1"/>
    </source>
</evidence>
<evidence type="ECO:0000256" key="1">
    <source>
        <dbReference type="ARBA" id="ARBA00005964"/>
    </source>
</evidence>
<evidence type="ECO:0000259" key="4">
    <source>
        <dbReference type="Pfam" id="PF00135"/>
    </source>
</evidence>
<keyword evidence="6" id="KW-1185">Reference proteome</keyword>
<evidence type="ECO:0000256" key="3">
    <source>
        <dbReference type="RuleBase" id="RU361235"/>
    </source>
</evidence>
<dbReference type="SUPFAM" id="SSF53474">
    <property type="entry name" value="alpha/beta-Hydrolases"/>
    <property type="match status" value="1"/>
</dbReference>
<dbReference type="EMBL" id="FJOG01000019">
    <property type="protein sequence ID" value="CZR61889.1"/>
    <property type="molecule type" value="Genomic_DNA"/>
</dbReference>
<dbReference type="InterPro" id="IPR029058">
    <property type="entry name" value="AB_hydrolase_fold"/>
</dbReference>
<evidence type="ECO:0000256" key="2">
    <source>
        <dbReference type="ARBA" id="ARBA00022801"/>
    </source>
</evidence>
<dbReference type="PROSITE" id="PS00122">
    <property type="entry name" value="CARBOXYLESTERASE_B_1"/>
    <property type="match status" value="1"/>
</dbReference>
<protein>
    <recommendedName>
        <fullName evidence="3">Carboxylic ester hydrolase</fullName>
        <ecNumber evidence="3">3.1.1.-</ecNumber>
    </recommendedName>
</protein>
<dbReference type="OrthoDB" id="408631at2759"/>
<evidence type="ECO:0000313" key="6">
    <source>
        <dbReference type="Proteomes" id="UP000184330"/>
    </source>
</evidence>
<keyword evidence="2 3" id="KW-0378">Hydrolase</keyword>
<accession>A0A1L7XA41</accession>
<organism evidence="5 6">
    <name type="scientific">Phialocephala subalpina</name>
    <dbReference type="NCBI Taxonomy" id="576137"/>
    <lineage>
        <taxon>Eukaryota</taxon>
        <taxon>Fungi</taxon>
        <taxon>Dikarya</taxon>
        <taxon>Ascomycota</taxon>
        <taxon>Pezizomycotina</taxon>
        <taxon>Leotiomycetes</taxon>
        <taxon>Helotiales</taxon>
        <taxon>Mollisiaceae</taxon>
        <taxon>Phialocephala</taxon>
        <taxon>Phialocephala fortinii species complex</taxon>
    </lineage>
</organism>
<dbReference type="Pfam" id="PF00135">
    <property type="entry name" value="COesterase"/>
    <property type="match status" value="1"/>
</dbReference>
<dbReference type="AlphaFoldDB" id="A0A1L7XA41"/>
<dbReference type="GO" id="GO:0016787">
    <property type="term" value="F:hydrolase activity"/>
    <property type="evidence" value="ECO:0007669"/>
    <property type="project" value="UniProtKB-KW"/>
</dbReference>
<dbReference type="InterPro" id="IPR002018">
    <property type="entry name" value="CarbesteraseB"/>
</dbReference>
<dbReference type="Gene3D" id="3.40.50.1820">
    <property type="entry name" value="alpha/beta hydrolase"/>
    <property type="match status" value="1"/>
</dbReference>
<dbReference type="Proteomes" id="UP000184330">
    <property type="component" value="Unassembled WGS sequence"/>
</dbReference>
<dbReference type="EC" id="3.1.1.-" evidence="3"/>
<feature type="domain" description="Carboxylesterase type B" evidence="4">
    <location>
        <begin position="31"/>
        <end position="491"/>
    </location>
</feature>
<dbReference type="InterPro" id="IPR019826">
    <property type="entry name" value="Carboxylesterase_B_AS"/>
</dbReference>
<proteinExistence type="inferred from homology"/>
<gene>
    <name evidence="5" type="ORF">PAC_11786</name>
</gene>
<dbReference type="STRING" id="576137.A0A1L7XA41"/>
<sequence>MVAFVLAVTSACSSDPPVVDLGYALHQAKISSENASYLTFPNIRYAAPPIGSLRFSAPQPPLDNRSAGIQDGSYGKICPQGTPAWSNATLAIAPPGPTESEDCLFLDITVSESTFKQGGAPVVVWIHGGGYIMRSKAVGGSPIGILDRSSEHAEGAVFVAINYRLGAFGWMSGPLFQKSGTANAGLLDQRMTFEWVQKYIHLFGGDCERVTVLGESAGAGAIMHHITAYGGKQGPGKLPFQQAIIQSPSIHNPTKSPELEDELTKSFLDAAGVTTLDEARELSSEALMVANKKVIAPAAFGLYIFQPTIDGDYIPDILGRLLLHGSFDPTINIISAHNSNEGYVYTDPAATNSSALSTYLKIFFPTISPSVLDYVSQVLYPAIYDGSQPYTTPFERLDLLISEMMIVCNSRYISTAKGNQTWNYMFSVGTGHHGADVVYTFYDGGFNDPVANATVAEMMQRYFMSFMSTGDPNAFVEEEGLGMWPKYGSEASVVDFNGTFVDIREDPAKDSRCDWWQLGLYL</sequence>